<accession>A0A8T1QXX7</accession>
<proteinExistence type="predicted"/>
<organism evidence="1 2">
    <name type="scientific">Carya illinoinensis</name>
    <name type="common">Pecan</name>
    <dbReference type="NCBI Taxonomy" id="32201"/>
    <lineage>
        <taxon>Eukaryota</taxon>
        <taxon>Viridiplantae</taxon>
        <taxon>Streptophyta</taxon>
        <taxon>Embryophyta</taxon>
        <taxon>Tracheophyta</taxon>
        <taxon>Spermatophyta</taxon>
        <taxon>Magnoliopsida</taxon>
        <taxon>eudicotyledons</taxon>
        <taxon>Gunneridae</taxon>
        <taxon>Pentapetalae</taxon>
        <taxon>rosids</taxon>
        <taxon>fabids</taxon>
        <taxon>Fagales</taxon>
        <taxon>Juglandaceae</taxon>
        <taxon>Carya</taxon>
    </lineage>
</organism>
<name>A0A8T1QXX7_CARIL</name>
<reference evidence="1" key="1">
    <citation type="submission" date="2020-12" db="EMBL/GenBank/DDBJ databases">
        <title>WGS assembly of Carya illinoinensis cv. Pawnee.</title>
        <authorList>
            <person name="Platts A."/>
            <person name="Shu S."/>
            <person name="Wright S."/>
            <person name="Barry K."/>
            <person name="Edger P."/>
            <person name="Pires J.C."/>
            <person name="Schmutz J."/>
        </authorList>
    </citation>
    <scope>NUCLEOTIDE SEQUENCE</scope>
    <source>
        <tissue evidence="1">Leaf</tissue>
    </source>
</reference>
<sequence>MHDLGQNLSQFSSMAEKSFKYVILGGRVVAGYAAREFAKQGVKPGKLRSFPKRRIRV</sequence>
<gene>
    <name evidence="1" type="ORF">CIPAW_03G009400</name>
</gene>
<protein>
    <submittedName>
        <fullName evidence="1">Uncharacterized protein</fullName>
    </submittedName>
</protein>
<dbReference type="EMBL" id="CM031811">
    <property type="protein sequence ID" value="KAG6659099.1"/>
    <property type="molecule type" value="Genomic_DNA"/>
</dbReference>
<dbReference type="Proteomes" id="UP000811609">
    <property type="component" value="Chromosome 3"/>
</dbReference>
<evidence type="ECO:0000313" key="2">
    <source>
        <dbReference type="Proteomes" id="UP000811609"/>
    </source>
</evidence>
<evidence type="ECO:0000313" key="1">
    <source>
        <dbReference type="EMBL" id="KAG6659099.1"/>
    </source>
</evidence>
<keyword evidence="2" id="KW-1185">Reference proteome</keyword>
<comment type="caution">
    <text evidence="1">The sequence shown here is derived from an EMBL/GenBank/DDBJ whole genome shotgun (WGS) entry which is preliminary data.</text>
</comment>
<dbReference type="AlphaFoldDB" id="A0A8T1QXX7"/>